<keyword evidence="6" id="KW-1133">Transmembrane helix</keyword>
<keyword evidence="8" id="KW-1185">Reference proteome</keyword>
<dbReference type="EC" id="2.4.1.17" evidence="2"/>
<keyword evidence="3" id="KW-0328">Glycosyltransferase</keyword>
<keyword evidence="6" id="KW-0812">Transmembrane</keyword>
<keyword evidence="4" id="KW-0808">Transferase</keyword>
<dbReference type="EMBL" id="JBGFUD010006118">
    <property type="protein sequence ID" value="MFH4980807.1"/>
    <property type="molecule type" value="Genomic_DNA"/>
</dbReference>
<dbReference type="InterPro" id="IPR002213">
    <property type="entry name" value="UDP_glucos_trans"/>
</dbReference>
<accession>A0ABD6EVU7</accession>
<feature type="transmembrane region" description="Helical" evidence="6">
    <location>
        <begin position="89"/>
        <end position="111"/>
    </location>
</feature>
<protein>
    <recommendedName>
        <fullName evidence="2">glucuronosyltransferase</fullName>
        <ecNumber evidence="2">2.4.1.17</ecNumber>
    </recommendedName>
</protein>
<dbReference type="SUPFAM" id="SSF53756">
    <property type="entry name" value="UDP-Glycosyltransferase/glycogen phosphorylase"/>
    <property type="match status" value="1"/>
</dbReference>
<evidence type="ECO:0000256" key="1">
    <source>
        <dbReference type="ARBA" id="ARBA00009995"/>
    </source>
</evidence>
<evidence type="ECO:0000256" key="5">
    <source>
        <dbReference type="ARBA" id="ARBA00047475"/>
    </source>
</evidence>
<dbReference type="GO" id="GO:0015020">
    <property type="term" value="F:glucuronosyltransferase activity"/>
    <property type="evidence" value="ECO:0007669"/>
    <property type="project" value="UniProtKB-EC"/>
</dbReference>
<reference evidence="7 8" key="1">
    <citation type="submission" date="2024-08" db="EMBL/GenBank/DDBJ databases">
        <title>Gnathostoma spinigerum genome.</title>
        <authorList>
            <person name="Gonzalez-Bertolin B."/>
            <person name="Monzon S."/>
            <person name="Zaballos A."/>
            <person name="Jimenez P."/>
            <person name="Dekumyoy P."/>
            <person name="Varona S."/>
            <person name="Cuesta I."/>
            <person name="Sumanam S."/>
            <person name="Adisakwattana P."/>
            <person name="Gasser R.B."/>
            <person name="Hernandez-Gonzalez A."/>
            <person name="Young N.D."/>
            <person name="Perteguer M.J."/>
        </authorList>
    </citation>
    <scope>NUCLEOTIDE SEQUENCE [LARGE SCALE GENOMIC DNA]</scope>
    <source>
        <strain evidence="7">AL3</strain>
        <tissue evidence="7">Liver</tissue>
    </source>
</reference>
<comment type="similarity">
    <text evidence="1">Belongs to the UDP-glycosyltransferase family.</text>
</comment>
<evidence type="ECO:0000313" key="8">
    <source>
        <dbReference type="Proteomes" id="UP001608902"/>
    </source>
</evidence>
<proteinExistence type="inferred from homology"/>
<comment type="caution">
    <text evidence="7">The sequence shown here is derived from an EMBL/GenBank/DDBJ whole genome shotgun (WGS) entry which is preliminary data.</text>
</comment>
<keyword evidence="6" id="KW-0472">Membrane</keyword>
<evidence type="ECO:0000256" key="6">
    <source>
        <dbReference type="SAM" id="Phobius"/>
    </source>
</evidence>
<dbReference type="PANTHER" id="PTHR48043:SF145">
    <property type="entry name" value="FI06409P-RELATED"/>
    <property type="match status" value="1"/>
</dbReference>
<evidence type="ECO:0000256" key="2">
    <source>
        <dbReference type="ARBA" id="ARBA00012544"/>
    </source>
</evidence>
<dbReference type="Gene3D" id="3.40.50.2000">
    <property type="entry name" value="Glycogen Phosphorylase B"/>
    <property type="match status" value="1"/>
</dbReference>
<dbReference type="Proteomes" id="UP001608902">
    <property type="component" value="Unassembled WGS sequence"/>
</dbReference>
<gene>
    <name evidence="7" type="ORF">AB6A40_007516</name>
</gene>
<dbReference type="Pfam" id="PF00201">
    <property type="entry name" value="UDPGT"/>
    <property type="match status" value="1"/>
</dbReference>
<evidence type="ECO:0000256" key="4">
    <source>
        <dbReference type="ARBA" id="ARBA00022679"/>
    </source>
</evidence>
<dbReference type="PANTHER" id="PTHR48043">
    <property type="entry name" value="EG:EG0003.4 PROTEIN-RELATED"/>
    <property type="match status" value="1"/>
</dbReference>
<evidence type="ECO:0000313" key="7">
    <source>
        <dbReference type="EMBL" id="MFH4980807.1"/>
    </source>
</evidence>
<name>A0ABD6EVU7_9BILA</name>
<dbReference type="InterPro" id="IPR050271">
    <property type="entry name" value="UDP-glycosyltransferase"/>
</dbReference>
<comment type="catalytic activity">
    <reaction evidence="5">
        <text>glucuronate acceptor + UDP-alpha-D-glucuronate = acceptor beta-D-glucuronoside + UDP + H(+)</text>
        <dbReference type="Rhea" id="RHEA:21032"/>
        <dbReference type="ChEBI" id="CHEBI:15378"/>
        <dbReference type="ChEBI" id="CHEBI:58052"/>
        <dbReference type="ChEBI" id="CHEBI:58223"/>
        <dbReference type="ChEBI" id="CHEBI:132367"/>
        <dbReference type="ChEBI" id="CHEBI:132368"/>
        <dbReference type="EC" id="2.4.1.17"/>
    </reaction>
</comment>
<dbReference type="AlphaFoldDB" id="A0ABD6EVU7"/>
<sequence length="123" mass="14470">MLLRLGVAIYVDKTSLTKNVLADKLEEILNNPRYTENIRRLKRKLDLYPFQPDELFVKWSEYSAEFGTFPETTLHGANMNFFTYFSLDVIIPCIFLVFVVSCIILKLFVVITRKIRSRKTKIE</sequence>
<organism evidence="7 8">
    <name type="scientific">Gnathostoma spinigerum</name>
    <dbReference type="NCBI Taxonomy" id="75299"/>
    <lineage>
        <taxon>Eukaryota</taxon>
        <taxon>Metazoa</taxon>
        <taxon>Ecdysozoa</taxon>
        <taxon>Nematoda</taxon>
        <taxon>Chromadorea</taxon>
        <taxon>Rhabditida</taxon>
        <taxon>Spirurina</taxon>
        <taxon>Gnathostomatomorpha</taxon>
        <taxon>Gnathostomatoidea</taxon>
        <taxon>Gnathostomatidae</taxon>
        <taxon>Gnathostoma</taxon>
    </lineage>
</organism>
<evidence type="ECO:0000256" key="3">
    <source>
        <dbReference type="ARBA" id="ARBA00022676"/>
    </source>
</evidence>